<proteinExistence type="predicted"/>
<dbReference type="EMBL" id="CAHR02000028">
    <property type="protein sequence ID" value="CCG81157.1"/>
    <property type="molecule type" value="Genomic_DNA"/>
</dbReference>
<dbReference type="InterPro" id="IPR004299">
    <property type="entry name" value="MBOAT_fam"/>
</dbReference>
<dbReference type="STRING" id="1097556.R4X775"/>
<evidence type="ECO:0000256" key="7">
    <source>
        <dbReference type="SAM" id="Phobius"/>
    </source>
</evidence>
<gene>
    <name evidence="8" type="ORF">TAPDE_000869</name>
</gene>
<dbReference type="Pfam" id="PF03062">
    <property type="entry name" value="MBOAT"/>
    <property type="match status" value="1"/>
</dbReference>
<sequence>MIQILDNLVGVIAGYAGLPSDPLKIIVCLVLSYPLAAVLKRLPDSQPQVKNIYVISVGLFFLVGIFNLWSGIRTIFISCAGTWLLSKYMQGPLMPWINFVFIMGHMSINQIYRQRFGNDDVVDITGSQMVLVMKLTAFAWNVHDGRAARRAQGGMGSLAPFQQESAITELPDLLSYIAWAMFFPSMLIGPAFEFAQYKKWLDCSLYDVQVQQNTKAAKKMANGRKIPRSGTAASKRAAEGIFWLVCYALLSPKFTVNYVLSDKFTAHSLLYRLWYVVPLAFTHRSKYYGIWKLSEGACVLAGFGFNGVKNGAIDWTSIENISPYEFETAQNTKALLEAWNKNTNKWLKNYVYLRVTPKGKKPGFRSTMATFATSAIWHGFYPGYYFAFATGALAQTMGKYYRRNFRPFFVTPVQPSAKGDSRATVKQSASFSHKLGYDIVSWIVTQYTWAYIVQPFVVLTLMGSLRFWSRYYFIVHIGMFITFAFFNSGASVPLKRSLKQRIAQTEAITEKESKTAEQITMIPQPSEEMEREVADMKARAMDHIDAKYRDLKSRTKQ</sequence>
<dbReference type="PANTHER" id="PTHR13906:SF4">
    <property type="entry name" value="LYSOPHOSPHOLIPID ACYLTRANSFERASE 6"/>
    <property type="match status" value="1"/>
</dbReference>
<feature type="transmembrane region" description="Helical" evidence="7">
    <location>
        <begin position="92"/>
        <end position="109"/>
    </location>
</feature>
<evidence type="ECO:0000313" key="8">
    <source>
        <dbReference type="EMBL" id="CCG81157.1"/>
    </source>
</evidence>
<dbReference type="AlphaFoldDB" id="R4X775"/>
<keyword evidence="9" id="KW-1185">Reference proteome</keyword>
<dbReference type="eggNOG" id="KOG2704">
    <property type="taxonomic scope" value="Eukaryota"/>
</dbReference>
<evidence type="ECO:0000256" key="5">
    <source>
        <dbReference type="ARBA" id="ARBA00023136"/>
    </source>
</evidence>
<dbReference type="GO" id="GO:0030258">
    <property type="term" value="P:lipid modification"/>
    <property type="evidence" value="ECO:0007669"/>
    <property type="project" value="TreeGrafter"/>
</dbReference>
<dbReference type="InterPro" id="IPR049941">
    <property type="entry name" value="LPLAT_7/PORCN-like"/>
</dbReference>
<feature type="transmembrane region" description="Helical" evidence="7">
    <location>
        <begin position="51"/>
        <end position="72"/>
    </location>
</feature>
<dbReference type="GO" id="GO:0016020">
    <property type="term" value="C:membrane"/>
    <property type="evidence" value="ECO:0007669"/>
    <property type="project" value="UniProtKB-SubCell"/>
</dbReference>
<dbReference type="GO" id="GO:0005783">
    <property type="term" value="C:endoplasmic reticulum"/>
    <property type="evidence" value="ECO:0007669"/>
    <property type="project" value="TreeGrafter"/>
</dbReference>
<feature type="transmembrane region" description="Helical" evidence="7">
    <location>
        <begin position="439"/>
        <end position="465"/>
    </location>
</feature>
<keyword evidence="6" id="KW-0012">Acyltransferase</keyword>
<accession>R4X775</accession>
<dbReference type="GO" id="GO:0047184">
    <property type="term" value="F:1-acylglycerophosphocholine O-acyltransferase activity"/>
    <property type="evidence" value="ECO:0007669"/>
    <property type="project" value="TreeGrafter"/>
</dbReference>
<dbReference type="PANTHER" id="PTHR13906">
    <property type="entry name" value="PORCUPINE"/>
    <property type="match status" value="1"/>
</dbReference>
<keyword evidence="4 7" id="KW-1133">Transmembrane helix</keyword>
<keyword evidence="2" id="KW-0808">Transferase</keyword>
<dbReference type="Proteomes" id="UP000013776">
    <property type="component" value="Unassembled WGS sequence"/>
</dbReference>
<evidence type="ECO:0000256" key="2">
    <source>
        <dbReference type="ARBA" id="ARBA00022679"/>
    </source>
</evidence>
<dbReference type="GO" id="GO:0046474">
    <property type="term" value="P:glycerophospholipid biosynthetic process"/>
    <property type="evidence" value="ECO:0007669"/>
    <property type="project" value="TreeGrafter"/>
</dbReference>
<keyword evidence="5 7" id="KW-0472">Membrane</keyword>
<comment type="subcellular location">
    <subcellularLocation>
        <location evidence="1">Membrane</location>
        <topology evidence="1">Multi-pass membrane protein</topology>
    </subcellularLocation>
</comment>
<name>R4X775_TAPDE</name>
<organism evidence="8 9">
    <name type="scientific">Taphrina deformans (strain PYCC 5710 / ATCC 11124 / CBS 356.35 / IMI 108563 / JCM 9778 / NBRC 8474)</name>
    <name type="common">Peach leaf curl fungus</name>
    <name type="synonym">Lalaria deformans</name>
    <dbReference type="NCBI Taxonomy" id="1097556"/>
    <lineage>
        <taxon>Eukaryota</taxon>
        <taxon>Fungi</taxon>
        <taxon>Dikarya</taxon>
        <taxon>Ascomycota</taxon>
        <taxon>Taphrinomycotina</taxon>
        <taxon>Taphrinomycetes</taxon>
        <taxon>Taphrinales</taxon>
        <taxon>Taphrinaceae</taxon>
        <taxon>Taphrina</taxon>
    </lineage>
</organism>
<evidence type="ECO:0000256" key="3">
    <source>
        <dbReference type="ARBA" id="ARBA00022692"/>
    </source>
</evidence>
<dbReference type="OrthoDB" id="286734at2759"/>
<reference evidence="8 9" key="1">
    <citation type="journal article" date="2013" name="MBio">
        <title>Genome sequencing of the plant pathogen Taphrina deformans, the causal agent of peach leaf curl.</title>
        <authorList>
            <person name="Cisse O.H."/>
            <person name="Almeida J.M.G.C.F."/>
            <person name="Fonseca A."/>
            <person name="Kumar A.A."/>
            <person name="Salojaervi J."/>
            <person name="Overmyer K."/>
            <person name="Hauser P.M."/>
            <person name="Pagni M."/>
        </authorList>
    </citation>
    <scope>NUCLEOTIDE SEQUENCE [LARGE SCALE GENOMIC DNA]</scope>
    <source>
        <strain evidence="9">PYCC 5710 / ATCC 11124 / CBS 356.35 / IMI 108563 / JCM 9778 / NBRC 8474</strain>
    </source>
</reference>
<evidence type="ECO:0000256" key="6">
    <source>
        <dbReference type="ARBA" id="ARBA00023315"/>
    </source>
</evidence>
<evidence type="ECO:0000256" key="4">
    <source>
        <dbReference type="ARBA" id="ARBA00022989"/>
    </source>
</evidence>
<dbReference type="GO" id="GO:0003841">
    <property type="term" value="F:1-acylglycerol-3-phosphate O-acyltransferase activity"/>
    <property type="evidence" value="ECO:0007669"/>
    <property type="project" value="TreeGrafter"/>
</dbReference>
<keyword evidence="3 7" id="KW-0812">Transmembrane</keyword>
<comment type="caution">
    <text evidence="8">The sequence shown here is derived from an EMBL/GenBank/DDBJ whole genome shotgun (WGS) entry which is preliminary data.</text>
</comment>
<evidence type="ECO:0000256" key="1">
    <source>
        <dbReference type="ARBA" id="ARBA00004141"/>
    </source>
</evidence>
<protein>
    <submittedName>
        <fullName evidence="8">MBOAT family protein</fullName>
    </submittedName>
</protein>
<evidence type="ECO:0000313" key="9">
    <source>
        <dbReference type="Proteomes" id="UP000013776"/>
    </source>
</evidence>
<dbReference type="VEuPathDB" id="FungiDB:TAPDE_000869"/>
<feature type="transmembrane region" description="Helical" evidence="7">
    <location>
        <begin position="471"/>
        <end position="492"/>
    </location>
</feature>